<feature type="compositionally biased region" description="Basic and acidic residues" evidence="1">
    <location>
        <begin position="20"/>
        <end position="33"/>
    </location>
</feature>
<evidence type="ECO:0000256" key="1">
    <source>
        <dbReference type="SAM" id="MobiDB-lite"/>
    </source>
</evidence>
<evidence type="ECO:0000313" key="3">
    <source>
        <dbReference type="Proteomes" id="UP000738349"/>
    </source>
</evidence>
<dbReference type="Proteomes" id="UP000738349">
    <property type="component" value="Unassembled WGS sequence"/>
</dbReference>
<protein>
    <submittedName>
        <fullName evidence="2">Uncharacterized protein</fullName>
    </submittedName>
</protein>
<name>A0A9P9E8C1_9HYPO</name>
<sequence length="1168" mass="133211">MVEISGQYNRNRTRRRASRKRDAQGRRPQEDSQRTSPSVSSPLPSLKKRKLDYDLDSLSTSEAVTDTCLFYDDSDSDSNNSTVDRAAALSQGLLFSSINTHLSAIATDQQRLIIDTIQQRADGTEFSNARLQNRLDEAYQTLAWWGSVGCEFCFVMHGKQQPGHTLKECDRWHGCDKAKSILRWLDSLDIPRFSRGPGSCCMCTYTWFPCKDICLSKAICELGSKQEKAALRKELDSKRGPDGHCERKPVMKRVIAALCAYDDQFLGKLLAELATDKDGIDLSQAQSARTWFEDRIPHDDSWIPRLLFIFETLTVAFYVRQNYRLGLPPLDGLPRSPPGERSHGQEATGVGVCGPNLSAHQLDGNTAIIIKRWLATIEWWRWKCSYCVASGRRGQSVLHELRECTHGGAEVIETRFGKAIYVEKSAPNTACHRCYLPKHLCTKWTRPSEGDTWVERNPAEWACQFGRHLLRDTITGLYAHGATRFALHVQDVARLYYKNRDAERSTIAVDDETAAEFLLVGFTFKGIEGIEMMRQLALWSRAVWYQKTVDELLPLDEEGGTTRPPKSPFSRLLRRLGSRSRHNTEPARLRDCHQTSLDVRSARARHAVQVQLDGSLLHRHHTRVLNENHCQSSSRSTKPIVTWSKQELSLWGERRNWEYPDPARWRDDWKDDRSDDLISEEQVQKQLERWSVRCPLCLLYRDPACDQHPLAFCPRVEARQARSIRARLGEELVVLQAKGIEGYGPVPWCGDCCLPRSCCPAWACQDATDPASDWEPRPRVWGGGDVYACRSWLAKTWSRRDGSRCQFREVVVNAVSAMCAFSIISRDGPSGDCDNNNNTSWDTFWGQIEDWRGCSRIRFNPDWGIDGWLLSPMPWGRQDVMVMLRIFCQLDIVVEDLWIEKEVDKRRAKLRIPSREGYILIRQHQKQQPQRPDSNIAAVPERGASDEHLATTLRLALDAAEDEEERTSGFWGDSAFYSALGARVRAWRRGGISCQVCMMYNWDEACYLHDMETCTLHKESKAAATLLRKWSGIRPGDGGEESEMGQCPHCRFPAQVCRFTRIDDGEYDDDDHTCQLTDEDSAGGNGVEIVCRTVAALLTVANGVLGKLVIQEEMGKKRWNGKYDQLSRQWMAEQVRIGNSTVPRIVRIFQRLLDGFQRLSQVGWEKEE</sequence>
<proteinExistence type="predicted"/>
<comment type="caution">
    <text evidence="2">The sequence shown here is derived from an EMBL/GenBank/DDBJ whole genome shotgun (WGS) entry which is preliminary data.</text>
</comment>
<feature type="region of interest" description="Disordered" evidence="1">
    <location>
        <begin position="1"/>
        <end position="46"/>
    </location>
</feature>
<feature type="compositionally biased region" description="Low complexity" evidence="1">
    <location>
        <begin position="36"/>
        <end position="45"/>
    </location>
</feature>
<organism evidence="2 3">
    <name type="scientific">Dactylonectria macrodidyma</name>
    <dbReference type="NCBI Taxonomy" id="307937"/>
    <lineage>
        <taxon>Eukaryota</taxon>
        <taxon>Fungi</taxon>
        <taxon>Dikarya</taxon>
        <taxon>Ascomycota</taxon>
        <taxon>Pezizomycotina</taxon>
        <taxon>Sordariomycetes</taxon>
        <taxon>Hypocreomycetidae</taxon>
        <taxon>Hypocreales</taxon>
        <taxon>Nectriaceae</taxon>
        <taxon>Dactylonectria</taxon>
    </lineage>
</organism>
<accession>A0A9P9E8C1</accession>
<dbReference type="AlphaFoldDB" id="A0A9P9E8C1"/>
<reference evidence="2" key="1">
    <citation type="journal article" date="2021" name="Nat. Commun.">
        <title>Genetic determinants of endophytism in the Arabidopsis root mycobiome.</title>
        <authorList>
            <person name="Mesny F."/>
            <person name="Miyauchi S."/>
            <person name="Thiergart T."/>
            <person name="Pickel B."/>
            <person name="Atanasova L."/>
            <person name="Karlsson M."/>
            <person name="Huettel B."/>
            <person name="Barry K.W."/>
            <person name="Haridas S."/>
            <person name="Chen C."/>
            <person name="Bauer D."/>
            <person name="Andreopoulos W."/>
            <person name="Pangilinan J."/>
            <person name="LaButti K."/>
            <person name="Riley R."/>
            <person name="Lipzen A."/>
            <person name="Clum A."/>
            <person name="Drula E."/>
            <person name="Henrissat B."/>
            <person name="Kohler A."/>
            <person name="Grigoriev I.V."/>
            <person name="Martin F.M."/>
            <person name="Hacquard S."/>
        </authorList>
    </citation>
    <scope>NUCLEOTIDE SEQUENCE</scope>
    <source>
        <strain evidence="2">MPI-CAGE-AT-0147</strain>
    </source>
</reference>
<evidence type="ECO:0000313" key="2">
    <source>
        <dbReference type="EMBL" id="KAH7132788.1"/>
    </source>
</evidence>
<dbReference type="EMBL" id="JAGMUV010000016">
    <property type="protein sequence ID" value="KAH7132788.1"/>
    <property type="molecule type" value="Genomic_DNA"/>
</dbReference>
<gene>
    <name evidence="2" type="ORF">EDB81DRAFT_806436</name>
</gene>
<dbReference type="OrthoDB" id="5153289at2759"/>
<keyword evidence="3" id="KW-1185">Reference proteome</keyword>